<name>A0ABU6RR25_9FABA</name>
<gene>
    <name evidence="2" type="ORF">PIB30_078376</name>
</gene>
<keyword evidence="3" id="KW-1185">Reference proteome</keyword>
<evidence type="ECO:0000313" key="2">
    <source>
        <dbReference type="EMBL" id="MED6126432.1"/>
    </source>
</evidence>
<organism evidence="2 3">
    <name type="scientific">Stylosanthes scabra</name>
    <dbReference type="NCBI Taxonomy" id="79078"/>
    <lineage>
        <taxon>Eukaryota</taxon>
        <taxon>Viridiplantae</taxon>
        <taxon>Streptophyta</taxon>
        <taxon>Embryophyta</taxon>
        <taxon>Tracheophyta</taxon>
        <taxon>Spermatophyta</taxon>
        <taxon>Magnoliopsida</taxon>
        <taxon>eudicotyledons</taxon>
        <taxon>Gunneridae</taxon>
        <taxon>Pentapetalae</taxon>
        <taxon>rosids</taxon>
        <taxon>fabids</taxon>
        <taxon>Fabales</taxon>
        <taxon>Fabaceae</taxon>
        <taxon>Papilionoideae</taxon>
        <taxon>50 kb inversion clade</taxon>
        <taxon>dalbergioids sensu lato</taxon>
        <taxon>Dalbergieae</taxon>
        <taxon>Pterocarpus clade</taxon>
        <taxon>Stylosanthes</taxon>
    </lineage>
</organism>
<protein>
    <submittedName>
        <fullName evidence="2">Uncharacterized protein</fullName>
    </submittedName>
</protein>
<proteinExistence type="predicted"/>
<accession>A0ABU6RR25</accession>
<feature type="region of interest" description="Disordered" evidence="1">
    <location>
        <begin position="33"/>
        <end position="58"/>
    </location>
</feature>
<reference evidence="2 3" key="1">
    <citation type="journal article" date="2023" name="Plants (Basel)">
        <title>Bridging the Gap: Combining Genomics and Transcriptomics Approaches to Understand Stylosanthes scabra, an Orphan Legume from the Brazilian Caatinga.</title>
        <authorList>
            <person name="Ferreira-Neto J.R.C."/>
            <person name="da Silva M.D."/>
            <person name="Binneck E."/>
            <person name="de Melo N.F."/>
            <person name="da Silva R.H."/>
            <person name="de Melo A.L.T.M."/>
            <person name="Pandolfi V."/>
            <person name="Bustamante F.O."/>
            <person name="Brasileiro-Vidal A.C."/>
            <person name="Benko-Iseppon A.M."/>
        </authorList>
    </citation>
    <scope>NUCLEOTIDE SEQUENCE [LARGE SCALE GENOMIC DNA]</scope>
    <source>
        <tissue evidence="2">Leaves</tissue>
    </source>
</reference>
<evidence type="ECO:0000256" key="1">
    <source>
        <dbReference type="SAM" id="MobiDB-lite"/>
    </source>
</evidence>
<evidence type="ECO:0000313" key="3">
    <source>
        <dbReference type="Proteomes" id="UP001341840"/>
    </source>
</evidence>
<dbReference type="EMBL" id="JASCZI010031289">
    <property type="protein sequence ID" value="MED6126432.1"/>
    <property type="molecule type" value="Genomic_DNA"/>
</dbReference>
<sequence>MSSNRRASSPSLMLYVNHLVHAPPLVGPAFEDDVGVGTMKSPDRDDQQAGGVNSDSSEDDEFILEIQPPVFDPVGIPTIASPLNRVLAEAGHYSIINSEGMQSGSTEDMPSHYLVFRELEIVKFINRETAMLAVKNYNIRRSAVFKVVESDSSRRDGQHPSSLRAEALWNVSMFKGGFGGDYLPPNRRNTLSTLTISMNLKNMRGTAAV</sequence>
<comment type="caution">
    <text evidence="2">The sequence shown here is derived from an EMBL/GenBank/DDBJ whole genome shotgun (WGS) entry which is preliminary data.</text>
</comment>
<dbReference type="Proteomes" id="UP001341840">
    <property type="component" value="Unassembled WGS sequence"/>
</dbReference>